<sequence>MAELRLERGAVIDFHGRRYTCGGRGPGGGYMLAPHKGRTNQLIKPGAAFDALAKGKLVFVKEESDHEGDPPPELHFDLTALAEGERTLVLMRHYYMRRMDDYRREGGKLSEKAVTALAREVHTDYVAICRRHDREPPHKPMSEAAVRRWYRRWVNSGHKLISIVRDATGNSHSKLTTEQADALYAAIHDDYMDRRRISARHAHTLMTAKLNIENRAREARGEAPIKIPHYNTLLAHLDRVDLFEKLKARYNTQYALKVTRQYGITPPAIRHLERVQVDHTLLDIYVDFGHRTLVRPWLTLILDSYSKAILGFWLTPDPASAESVMQAMRMAILPKNVRELGGDAEWHWPMHGLPSELTLDNGKEFHGKDLEMAAAELGFTLNFTPPRKPWFKAQVERKFGEINRSLLAQLPGQVFKYEPEKHGLDYPHLSLDELKRIFLQWITTVLHRTPNENGHTPEQLWLESVHRHGMPGGGFAQEYVEMCLSKTCAERIIHPNGIHLNDLHFNNEWLSRLRNELAPKVDNRKPAVTVKWSAADVGVIYVLHPDTHEFFRVEAQQEYAHGRSLYNHRVVKREQRLRRKASLQDACYTDAALALDQAIKELTDTRVAKGKKLGTKVARYESGKPKRAARTCTPTPPEPFDREEPIQHLDDDVVNTSTGEILTAKPTEAKTPPSDKDIEDFADDLEI</sequence>
<feature type="compositionally biased region" description="Basic and acidic residues" evidence="1">
    <location>
        <begin position="639"/>
        <end position="648"/>
    </location>
</feature>
<dbReference type="PROSITE" id="PS50994">
    <property type="entry name" value="INTEGRASE"/>
    <property type="match status" value="1"/>
</dbReference>
<organism evidence="3 4">
    <name type="scientific">Spectribacter acetivorans</name>
    <dbReference type="NCBI Taxonomy" id="3075603"/>
    <lineage>
        <taxon>Bacteria</taxon>
        <taxon>Pseudomonadati</taxon>
        <taxon>Pseudomonadota</taxon>
        <taxon>Gammaproteobacteria</taxon>
        <taxon>Salinisphaerales</taxon>
        <taxon>Salinisphaeraceae</taxon>
        <taxon>Spectribacter</taxon>
    </lineage>
</organism>
<evidence type="ECO:0000313" key="4">
    <source>
        <dbReference type="Proteomes" id="UP001259982"/>
    </source>
</evidence>
<accession>A0ABU3B767</accession>
<proteinExistence type="predicted"/>
<dbReference type="RefSeq" id="WP_311658403.1">
    <property type="nucleotide sequence ID" value="NZ_JAVRHY010000005.1"/>
</dbReference>
<feature type="region of interest" description="Disordered" evidence="1">
    <location>
        <begin position="621"/>
        <end position="648"/>
    </location>
</feature>
<gene>
    <name evidence="3" type="ORF">RM531_07455</name>
</gene>
<feature type="domain" description="Integrase catalytic" evidence="2">
    <location>
        <begin position="262"/>
        <end position="465"/>
    </location>
</feature>
<dbReference type="EMBL" id="JAVRHY010000005">
    <property type="protein sequence ID" value="MDT0618308.1"/>
    <property type="molecule type" value="Genomic_DNA"/>
</dbReference>
<protein>
    <submittedName>
        <fullName evidence="3">DDE-type integrase/transposase/recombinase</fullName>
    </submittedName>
</protein>
<dbReference type="InterPro" id="IPR036397">
    <property type="entry name" value="RNaseH_sf"/>
</dbReference>
<name>A0ABU3B767_9GAMM</name>
<evidence type="ECO:0000259" key="2">
    <source>
        <dbReference type="PROSITE" id="PS50994"/>
    </source>
</evidence>
<dbReference type="InterPro" id="IPR001584">
    <property type="entry name" value="Integrase_cat-core"/>
</dbReference>
<dbReference type="PANTHER" id="PTHR35004:SF6">
    <property type="entry name" value="TRANSPOSASE"/>
    <property type="match status" value="1"/>
</dbReference>
<comment type="caution">
    <text evidence="3">The sequence shown here is derived from an EMBL/GenBank/DDBJ whole genome shotgun (WGS) entry which is preliminary data.</text>
</comment>
<dbReference type="Gene3D" id="3.30.420.10">
    <property type="entry name" value="Ribonuclease H-like superfamily/Ribonuclease H"/>
    <property type="match status" value="1"/>
</dbReference>
<reference evidence="3 4" key="1">
    <citation type="submission" date="2023-09" db="EMBL/GenBank/DDBJ databases">
        <authorList>
            <person name="Rey-Velasco X."/>
        </authorList>
    </citation>
    <scope>NUCLEOTIDE SEQUENCE [LARGE SCALE GENOMIC DNA]</scope>
    <source>
        <strain evidence="3 4">P385</strain>
    </source>
</reference>
<dbReference type="Proteomes" id="UP001259982">
    <property type="component" value="Unassembled WGS sequence"/>
</dbReference>
<evidence type="ECO:0000256" key="1">
    <source>
        <dbReference type="SAM" id="MobiDB-lite"/>
    </source>
</evidence>
<feature type="compositionally biased region" description="Acidic residues" evidence="1">
    <location>
        <begin position="677"/>
        <end position="687"/>
    </location>
</feature>
<feature type="region of interest" description="Disordered" evidence="1">
    <location>
        <begin position="662"/>
        <end position="687"/>
    </location>
</feature>
<dbReference type="SUPFAM" id="SSF53098">
    <property type="entry name" value="Ribonuclease H-like"/>
    <property type="match status" value="1"/>
</dbReference>
<dbReference type="InterPro" id="IPR012337">
    <property type="entry name" value="RNaseH-like_sf"/>
</dbReference>
<keyword evidence="4" id="KW-1185">Reference proteome</keyword>
<evidence type="ECO:0000313" key="3">
    <source>
        <dbReference type="EMBL" id="MDT0618308.1"/>
    </source>
</evidence>
<dbReference type="PANTHER" id="PTHR35004">
    <property type="entry name" value="TRANSPOSASE RV3428C-RELATED"/>
    <property type="match status" value="1"/>
</dbReference>